<comment type="caution">
    <text evidence="1">The sequence shown here is derived from an EMBL/GenBank/DDBJ whole genome shotgun (WGS) entry which is preliminary data.</text>
</comment>
<dbReference type="Pfam" id="PF22755">
    <property type="entry name" value="E217_gp28"/>
    <property type="match status" value="1"/>
</dbReference>
<evidence type="ECO:0000313" key="1">
    <source>
        <dbReference type="EMBL" id="MBC3211378.1"/>
    </source>
</evidence>
<name>A0AAW3WKH0_SERFO</name>
<organism evidence="1 2">
    <name type="scientific">Serratia fonticola</name>
    <dbReference type="NCBI Taxonomy" id="47917"/>
    <lineage>
        <taxon>Bacteria</taxon>
        <taxon>Pseudomonadati</taxon>
        <taxon>Pseudomonadota</taxon>
        <taxon>Gammaproteobacteria</taxon>
        <taxon>Enterobacterales</taxon>
        <taxon>Yersiniaceae</taxon>
        <taxon>Serratia</taxon>
    </lineage>
</organism>
<gene>
    <name evidence="1" type="ORF">H8J20_04425</name>
</gene>
<proteinExistence type="predicted"/>
<dbReference type="EMBL" id="JACNYO010000003">
    <property type="protein sequence ID" value="MBC3211378.1"/>
    <property type="molecule type" value="Genomic_DNA"/>
</dbReference>
<dbReference type="AlphaFoldDB" id="A0AAW3WKH0"/>
<sequence>MALGVIGSQSVMYYRDSKQLQELPNGVLVPHFEPGVTILSGSVQAVPQTSVEQMGLDVSRRYVEWFVSRDVIGVGRDASGDEILWDGQRWKATNPEKWVTQDGWCTVICQEM</sequence>
<protein>
    <submittedName>
        <fullName evidence="1">Uncharacterized protein</fullName>
    </submittedName>
</protein>
<accession>A0AAW3WKH0</accession>
<dbReference type="RefSeq" id="WP_179252072.1">
    <property type="nucleotide sequence ID" value="NZ_JACBIV010000004.1"/>
</dbReference>
<evidence type="ECO:0000313" key="2">
    <source>
        <dbReference type="Proteomes" id="UP000659084"/>
    </source>
</evidence>
<dbReference type="InterPro" id="IPR054441">
    <property type="entry name" value="Gp28-like"/>
</dbReference>
<dbReference type="Proteomes" id="UP000659084">
    <property type="component" value="Unassembled WGS sequence"/>
</dbReference>
<reference evidence="1" key="1">
    <citation type="submission" date="2020-08" db="EMBL/GenBank/DDBJ databases">
        <title>Food and environmental bacterial isolates.</title>
        <authorList>
            <person name="Richter L."/>
            <person name="Du Plessis E.M."/>
            <person name="Duvenage S."/>
            <person name="Allam M."/>
            <person name="Korsten L."/>
        </authorList>
    </citation>
    <scope>NUCLEOTIDE SEQUENCE</scope>
    <source>
        <strain evidence="1">UPMP2127</strain>
    </source>
</reference>